<reference evidence="2 3" key="1">
    <citation type="journal article" date="2016" name="Mol. Biol. Evol.">
        <title>Comparative Genomics of Early-Diverging Mushroom-Forming Fungi Provides Insights into the Origins of Lignocellulose Decay Capabilities.</title>
        <authorList>
            <person name="Nagy L.G."/>
            <person name="Riley R."/>
            <person name="Tritt A."/>
            <person name="Adam C."/>
            <person name="Daum C."/>
            <person name="Floudas D."/>
            <person name="Sun H."/>
            <person name="Yadav J.S."/>
            <person name="Pangilinan J."/>
            <person name="Larsson K.H."/>
            <person name="Matsuura K."/>
            <person name="Barry K."/>
            <person name="Labutti K."/>
            <person name="Kuo R."/>
            <person name="Ohm R.A."/>
            <person name="Bhattacharya S.S."/>
            <person name="Shirouzu T."/>
            <person name="Yoshinaga Y."/>
            <person name="Martin F.M."/>
            <person name="Grigoriev I.V."/>
            <person name="Hibbett D.S."/>
        </authorList>
    </citation>
    <scope>NUCLEOTIDE SEQUENCE [LARGE SCALE GENOMIC DNA]</scope>
    <source>
        <strain evidence="2 3">CBS 109695</strain>
    </source>
</reference>
<organism evidence="2 3">
    <name type="scientific">Athelia psychrophila</name>
    <dbReference type="NCBI Taxonomy" id="1759441"/>
    <lineage>
        <taxon>Eukaryota</taxon>
        <taxon>Fungi</taxon>
        <taxon>Dikarya</taxon>
        <taxon>Basidiomycota</taxon>
        <taxon>Agaricomycotina</taxon>
        <taxon>Agaricomycetes</taxon>
        <taxon>Agaricomycetidae</taxon>
        <taxon>Atheliales</taxon>
        <taxon>Atheliaceae</taxon>
        <taxon>Athelia</taxon>
    </lineage>
</organism>
<evidence type="ECO:0000313" key="2">
    <source>
        <dbReference type="EMBL" id="KZP10639.1"/>
    </source>
</evidence>
<dbReference type="AlphaFoldDB" id="A0A165ZIV1"/>
<keyword evidence="1" id="KW-0472">Membrane</keyword>
<keyword evidence="1" id="KW-0812">Transmembrane</keyword>
<dbReference type="Proteomes" id="UP000076532">
    <property type="component" value="Unassembled WGS sequence"/>
</dbReference>
<keyword evidence="1" id="KW-1133">Transmembrane helix</keyword>
<dbReference type="EMBL" id="KV417676">
    <property type="protein sequence ID" value="KZP10639.1"/>
    <property type="molecule type" value="Genomic_DNA"/>
</dbReference>
<proteinExistence type="predicted"/>
<evidence type="ECO:0000256" key="1">
    <source>
        <dbReference type="SAM" id="Phobius"/>
    </source>
</evidence>
<sequence>MLKPGNVGLLRCPVTFIYGRNELINGVKWLVKLFGRNDFEHSGGVRSTMEYILSCCSASSTHQGFDVLENEDESGRENLMERDPLDLLCSLSPTLLNHPPLVPLPFADRVTLGGAFRVNPGWPRWVDTSLFVVCSGDVQSSCILLLSPVGICVQLGNLISHQRDFSIFQTFFVVFQDIESGAQPPCLAVPHSLNLPITRSSWSHPMSRWCRSLLKDISCFPIQVVVFEEVEEVSVYNVTVQGLPGDDDFLNSAAGRCIDSNSEDDDSVGYRSDRETFSGSYLRISRGLGQIFPSRASVGHHAGIPNFGMLLASFLAVPLLRFYFVSAVMAVISIVGGDI</sequence>
<gene>
    <name evidence="2" type="ORF">FIBSPDRAFT_899594</name>
</gene>
<accession>A0A165ZIV1</accession>
<name>A0A165ZIV1_9AGAM</name>
<keyword evidence="3" id="KW-1185">Reference proteome</keyword>
<feature type="transmembrane region" description="Helical" evidence="1">
    <location>
        <begin position="307"/>
        <end position="335"/>
    </location>
</feature>
<protein>
    <submittedName>
        <fullName evidence="2">Uncharacterized protein</fullName>
    </submittedName>
</protein>
<evidence type="ECO:0000313" key="3">
    <source>
        <dbReference type="Proteomes" id="UP000076532"/>
    </source>
</evidence>